<dbReference type="PANTHER" id="PTHR18952:SF137">
    <property type="entry name" value="CARBONIC ANHYDRASE"/>
    <property type="match status" value="1"/>
</dbReference>
<dbReference type="VEuPathDB" id="VectorBase:MDOMA2_020297"/>
<organism evidence="3">
    <name type="scientific">Musca domestica</name>
    <name type="common">House fly</name>
    <dbReference type="NCBI Taxonomy" id="7370"/>
    <lineage>
        <taxon>Eukaryota</taxon>
        <taxon>Metazoa</taxon>
        <taxon>Ecdysozoa</taxon>
        <taxon>Arthropoda</taxon>
        <taxon>Hexapoda</taxon>
        <taxon>Insecta</taxon>
        <taxon>Pterygota</taxon>
        <taxon>Neoptera</taxon>
        <taxon>Endopterygota</taxon>
        <taxon>Diptera</taxon>
        <taxon>Brachycera</taxon>
        <taxon>Muscomorpha</taxon>
        <taxon>Muscoidea</taxon>
        <taxon>Muscidae</taxon>
        <taxon>Musca</taxon>
    </lineage>
</organism>
<dbReference type="PROSITE" id="PS51144">
    <property type="entry name" value="ALPHA_CA_2"/>
    <property type="match status" value="1"/>
</dbReference>
<proteinExistence type="inferred from homology"/>
<dbReference type="InterPro" id="IPR001148">
    <property type="entry name" value="CA_dom"/>
</dbReference>
<dbReference type="InterPro" id="IPR036398">
    <property type="entry name" value="CA_dom_sf"/>
</dbReference>
<dbReference type="RefSeq" id="XP_005175730.2">
    <property type="nucleotide sequence ID" value="XM_005175673.4"/>
</dbReference>
<comment type="similarity">
    <text evidence="1">Belongs to the alpha-carbonic anhydrase family.</text>
</comment>
<dbReference type="OrthoDB" id="429145at2759"/>
<dbReference type="KEGG" id="mde:101892824"/>
<dbReference type="InterPro" id="IPR023561">
    <property type="entry name" value="Carbonic_anhydrase_a-class"/>
</dbReference>
<evidence type="ECO:0000259" key="2">
    <source>
        <dbReference type="PROSITE" id="PS51144"/>
    </source>
</evidence>
<gene>
    <name evidence="3" type="primary">101892824</name>
</gene>
<dbReference type="Pfam" id="PF00194">
    <property type="entry name" value="Carb_anhydrase"/>
    <property type="match status" value="1"/>
</dbReference>
<dbReference type="SUPFAM" id="SSF51069">
    <property type="entry name" value="Carbonic anhydrase"/>
    <property type="match status" value="1"/>
</dbReference>
<dbReference type="SMART" id="SM01057">
    <property type="entry name" value="Carb_anhydrase"/>
    <property type="match status" value="1"/>
</dbReference>
<dbReference type="CDD" id="cd00326">
    <property type="entry name" value="alpha_CA"/>
    <property type="match status" value="1"/>
</dbReference>
<accession>A0A1I8MWZ5</accession>
<evidence type="ECO:0000313" key="3">
    <source>
        <dbReference type="EnsemblMetazoa" id="MDOA009278-PA"/>
    </source>
</evidence>
<dbReference type="AlphaFoldDB" id="A0A1I8MWZ5"/>
<reference evidence="3" key="1">
    <citation type="submission" date="2020-05" db="UniProtKB">
        <authorList>
            <consortium name="EnsemblMetazoa"/>
        </authorList>
    </citation>
    <scope>IDENTIFICATION</scope>
    <source>
        <strain evidence="3">Aabys</strain>
    </source>
</reference>
<dbReference type="GO" id="GO:0008270">
    <property type="term" value="F:zinc ion binding"/>
    <property type="evidence" value="ECO:0007669"/>
    <property type="project" value="InterPro"/>
</dbReference>
<dbReference type="GO" id="GO:0005737">
    <property type="term" value="C:cytoplasm"/>
    <property type="evidence" value="ECO:0007669"/>
    <property type="project" value="TreeGrafter"/>
</dbReference>
<dbReference type="Gene3D" id="3.10.200.10">
    <property type="entry name" value="Alpha carbonic anhydrase"/>
    <property type="match status" value="1"/>
</dbReference>
<dbReference type="VEuPathDB" id="VectorBase:MDOA009278"/>
<evidence type="ECO:0000256" key="1">
    <source>
        <dbReference type="ARBA" id="ARBA00010718"/>
    </source>
</evidence>
<dbReference type="GO" id="GO:0004089">
    <property type="term" value="F:carbonate dehydratase activity"/>
    <property type="evidence" value="ECO:0007669"/>
    <property type="project" value="InterPro"/>
</dbReference>
<dbReference type="STRING" id="7370.A0A1I8MWZ5"/>
<dbReference type="PANTHER" id="PTHR18952">
    <property type="entry name" value="CARBONIC ANHYDRASE"/>
    <property type="match status" value="1"/>
</dbReference>
<feature type="domain" description="Alpha-carbonic anhydrase" evidence="2">
    <location>
        <begin position="28"/>
        <end position="288"/>
    </location>
</feature>
<dbReference type="EnsemblMetazoa" id="MDOA009278-RA">
    <property type="protein sequence ID" value="MDOA009278-PA"/>
    <property type="gene ID" value="MDOA009278"/>
</dbReference>
<dbReference type="eggNOG" id="KOG0382">
    <property type="taxonomic scope" value="Eukaryota"/>
</dbReference>
<protein>
    <recommendedName>
        <fullName evidence="2">Alpha-carbonic anhydrase domain-containing protein</fullName>
    </recommendedName>
</protein>
<name>A0A1I8MWZ5_MUSDO</name>
<sequence length="288" mass="32236">MVLVRRILYNILPLFFARPAAVRLPAASEWTYEEVLTWGSKFPKCNGARQSPIHLQTSKSYFPPLAPITFTNYNVPLAGNLVVKNNGHSIEMEIPPTTNGARPRISGAKLPGIFEAMGCHFHWGSRTSRGAEHVINGQRYDAELHIVHKNVRYATIAEAAANPDGLAVLGIMINIGRNVNRIYPGLNDIFNRLPNLINYQSSVPLGRQITLSQLLGDVNTNQFYTYEGSLTTPDCSEAVCWNVFPQPLYIPLAQMQKFWAIRDNKGAPMINNFRPVQAYNNRVIFARG</sequence>